<dbReference type="Proteomes" id="UP000183995">
    <property type="component" value="Unassembled WGS sequence"/>
</dbReference>
<evidence type="ECO:0000256" key="1">
    <source>
        <dbReference type="SAM" id="SignalP"/>
    </source>
</evidence>
<dbReference type="EMBL" id="FQXV01000004">
    <property type="protein sequence ID" value="SHH91143.1"/>
    <property type="molecule type" value="Genomic_DNA"/>
</dbReference>
<dbReference type="OrthoDB" id="2665416at2"/>
<dbReference type="RefSeq" id="WP_073077103.1">
    <property type="nucleotide sequence ID" value="NZ_FQXV01000004.1"/>
</dbReference>
<keyword evidence="1" id="KW-0732">Signal</keyword>
<accession>A0A1M5WVT6</accession>
<dbReference type="STRING" id="1123282.SAMN02745823_01389"/>
<evidence type="ECO:0000313" key="2">
    <source>
        <dbReference type="EMBL" id="SHH91143.1"/>
    </source>
</evidence>
<dbReference type="AlphaFoldDB" id="A0A1M5WVT6"/>
<evidence type="ECO:0000313" key="3">
    <source>
        <dbReference type="Proteomes" id="UP000183995"/>
    </source>
</evidence>
<sequence length="100" mass="10787">MNDNFTKVVLAGILVCLAILAFKPAPTATATANPSIDTGEQIVQLAPDRIAVVDNRTNSGMRGTVLVYDYDSTAKTFSFAGSFDYSDYFSNPQKYGLPLN</sequence>
<reference evidence="2 3" key="1">
    <citation type="submission" date="2016-11" db="EMBL/GenBank/DDBJ databases">
        <authorList>
            <person name="Jaros S."/>
            <person name="Januszkiewicz K."/>
            <person name="Wedrychowicz H."/>
        </authorList>
    </citation>
    <scope>NUCLEOTIDE SEQUENCE [LARGE SCALE GENOMIC DNA]</scope>
    <source>
        <strain evidence="2 3">DSM 10068</strain>
    </source>
</reference>
<protein>
    <submittedName>
        <fullName evidence="2">Uncharacterized protein</fullName>
    </submittedName>
</protein>
<keyword evidence="3" id="KW-1185">Reference proteome</keyword>
<name>A0A1M5WVT6_9FIRM</name>
<proteinExistence type="predicted"/>
<feature type="signal peptide" evidence="1">
    <location>
        <begin position="1"/>
        <end position="27"/>
    </location>
</feature>
<gene>
    <name evidence="2" type="ORF">SAMN02745823_01389</name>
</gene>
<feature type="chain" id="PRO_5038619519" evidence="1">
    <location>
        <begin position="28"/>
        <end position="100"/>
    </location>
</feature>
<organism evidence="2 3">
    <name type="scientific">Sporobacter termitidis DSM 10068</name>
    <dbReference type="NCBI Taxonomy" id="1123282"/>
    <lineage>
        <taxon>Bacteria</taxon>
        <taxon>Bacillati</taxon>
        <taxon>Bacillota</taxon>
        <taxon>Clostridia</taxon>
        <taxon>Eubacteriales</taxon>
        <taxon>Oscillospiraceae</taxon>
        <taxon>Sporobacter</taxon>
    </lineage>
</organism>